<dbReference type="GO" id="GO:0008168">
    <property type="term" value="F:methyltransferase activity"/>
    <property type="evidence" value="ECO:0007669"/>
    <property type="project" value="UniProtKB-KW"/>
</dbReference>
<dbReference type="InterPro" id="IPR018062">
    <property type="entry name" value="HTH_AraC-typ_CS"/>
</dbReference>
<keyword evidence="12" id="KW-0804">Transcription</keyword>
<dbReference type="SMART" id="SM00478">
    <property type="entry name" value="ENDO3c"/>
    <property type="match status" value="1"/>
</dbReference>
<keyword evidence="10" id="KW-0238">DNA-binding</keyword>
<keyword evidence="6" id="KW-0479">Metal-binding</keyword>
<keyword evidence="13" id="KW-0234">DNA repair</keyword>
<comment type="caution">
    <text evidence="15">The sequence shown here is derived from an EMBL/GenBank/DDBJ whole genome shotgun (WGS) entry which is preliminary data.</text>
</comment>
<evidence type="ECO:0000256" key="5">
    <source>
        <dbReference type="ARBA" id="ARBA00022679"/>
    </source>
</evidence>
<evidence type="ECO:0000256" key="1">
    <source>
        <dbReference type="ARBA" id="ARBA00000086"/>
    </source>
</evidence>
<keyword evidence="4" id="KW-0489">Methyltransferase</keyword>
<dbReference type="Proteomes" id="UP000078486">
    <property type="component" value="Unassembled WGS sequence"/>
</dbReference>
<dbReference type="GO" id="GO:0032993">
    <property type="term" value="C:protein-DNA complex"/>
    <property type="evidence" value="ECO:0007669"/>
    <property type="project" value="TreeGrafter"/>
</dbReference>
<dbReference type="PANTHER" id="PTHR43003">
    <property type="entry name" value="DNA-3-METHYLADENINE GLYCOSYLASE"/>
    <property type="match status" value="1"/>
</dbReference>
<evidence type="ECO:0000256" key="2">
    <source>
        <dbReference type="ARBA" id="ARBA00001947"/>
    </source>
</evidence>
<dbReference type="GO" id="GO:0032259">
    <property type="term" value="P:methylation"/>
    <property type="evidence" value="ECO:0007669"/>
    <property type="project" value="UniProtKB-KW"/>
</dbReference>
<dbReference type="InterPro" id="IPR035451">
    <property type="entry name" value="Ada-like_dom_sf"/>
</dbReference>
<evidence type="ECO:0000256" key="7">
    <source>
        <dbReference type="ARBA" id="ARBA00022763"/>
    </source>
</evidence>
<evidence type="ECO:0000256" key="13">
    <source>
        <dbReference type="ARBA" id="ARBA00023204"/>
    </source>
</evidence>
<evidence type="ECO:0000259" key="14">
    <source>
        <dbReference type="PROSITE" id="PS01124"/>
    </source>
</evidence>
<dbReference type="GO" id="GO:0003700">
    <property type="term" value="F:DNA-binding transcription factor activity"/>
    <property type="evidence" value="ECO:0007669"/>
    <property type="project" value="InterPro"/>
</dbReference>
<evidence type="ECO:0000256" key="8">
    <source>
        <dbReference type="ARBA" id="ARBA00022833"/>
    </source>
</evidence>
<dbReference type="SUPFAM" id="SSF48150">
    <property type="entry name" value="DNA-glycosylase"/>
    <property type="match status" value="1"/>
</dbReference>
<feature type="domain" description="HTH araC/xylS-type" evidence="14">
    <location>
        <begin position="82"/>
        <end position="185"/>
    </location>
</feature>
<dbReference type="GO" id="GO:0008270">
    <property type="term" value="F:zinc ion binding"/>
    <property type="evidence" value="ECO:0007669"/>
    <property type="project" value="InterPro"/>
</dbReference>
<evidence type="ECO:0000256" key="12">
    <source>
        <dbReference type="ARBA" id="ARBA00023163"/>
    </source>
</evidence>
<dbReference type="Pfam" id="PF00730">
    <property type="entry name" value="HhH-GPD"/>
    <property type="match status" value="1"/>
</dbReference>
<evidence type="ECO:0000256" key="3">
    <source>
        <dbReference type="ARBA" id="ARBA00012000"/>
    </source>
</evidence>
<keyword evidence="7" id="KW-0227">DNA damage</keyword>
<gene>
    <name evidence="15" type="ORF">AW736_14015</name>
</gene>
<evidence type="ECO:0000256" key="4">
    <source>
        <dbReference type="ARBA" id="ARBA00022603"/>
    </source>
</evidence>
<dbReference type="EC" id="3.2.2.21" evidence="3"/>
<organism evidence="15 16">
    <name type="scientific">Termitidicoccus mucosus</name>
    <dbReference type="NCBI Taxonomy" id="1184151"/>
    <lineage>
        <taxon>Bacteria</taxon>
        <taxon>Pseudomonadati</taxon>
        <taxon>Verrucomicrobiota</taxon>
        <taxon>Opitutia</taxon>
        <taxon>Opitutales</taxon>
        <taxon>Opitutaceae</taxon>
        <taxon>Termitidicoccus</taxon>
    </lineage>
</organism>
<dbReference type="Pfam" id="PF12833">
    <property type="entry name" value="HTH_18"/>
    <property type="match status" value="1"/>
</dbReference>
<protein>
    <recommendedName>
        <fullName evidence="3">DNA-3-methyladenine glycosylase II</fullName>
        <ecNumber evidence="3">3.2.2.21</ecNumber>
    </recommendedName>
</protein>
<evidence type="ECO:0000313" key="16">
    <source>
        <dbReference type="Proteomes" id="UP000078486"/>
    </source>
</evidence>
<evidence type="ECO:0000313" key="15">
    <source>
        <dbReference type="EMBL" id="OAM89362.1"/>
    </source>
</evidence>
<reference evidence="15 16" key="1">
    <citation type="submission" date="2016-01" db="EMBL/GenBank/DDBJ databases">
        <title>High potential of lignocellulose degradation of a new Verrucomicrobia species.</title>
        <authorList>
            <person name="Wang Y."/>
            <person name="Shi Y."/>
            <person name="Qiu Z."/>
            <person name="Liu S."/>
            <person name="Yang H."/>
        </authorList>
    </citation>
    <scope>NUCLEOTIDE SEQUENCE [LARGE SCALE GENOMIC DNA]</scope>
    <source>
        <strain evidence="15 16">TSB47</strain>
    </source>
</reference>
<dbReference type="Pfam" id="PF02805">
    <property type="entry name" value="Ada_Zn_binding"/>
    <property type="match status" value="1"/>
</dbReference>
<keyword evidence="16" id="KW-1185">Reference proteome</keyword>
<evidence type="ECO:0000256" key="11">
    <source>
        <dbReference type="ARBA" id="ARBA00023159"/>
    </source>
</evidence>
<dbReference type="InterPro" id="IPR051912">
    <property type="entry name" value="Alkylbase_DNA_Glycosylase/TA"/>
</dbReference>
<dbReference type="InterPro" id="IPR018060">
    <property type="entry name" value="HTH_AraC"/>
</dbReference>
<dbReference type="STRING" id="1184151.AW736_14015"/>
<dbReference type="SMART" id="SM00342">
    <property type="entry name" value="HTH_ARAC"/>
    <property type="match status" value="1"/>
</dbReference>
<dbReference type="InterPro" id="IPR003265">
    <property type="entry name" value="HhH-GPD_domain"/>
</dbReference>
<evidence type="ECO:0000256" key="10">
    <source>
        <dbReference type="ARBA" id="ARBA00023125"/>
    </source>
</evidence>
<dbReference type="PROSITE" id="PS00041">
    <property type="entry name" value="HTH_ARAC_FAMILY_1"/>
    <property type="match status" value="1"/>
</dbReference>
<keyword evidence="11" id="KW-0010">Activator</keyword>
<dbReference type="GO" id="GO:0006285">
    <property type="term" value="P:base-excision repair, AP site formation"/>
    <property type="evidence" value="ECO:0007669"/>
    <property type="project" value="TreeGrafter"/>
</dbReference>
<dbReference type="GO" id="GO:0032131">
    <property type="term" value="F:alkylated DNA binding"/>
    <property type="evidence" value="ECO:0007669"/>
    <property type="project" value="TreeGrafter"/>
</dbReference>
<keyword evidence="9" id="KW-0805">Transcription regulation</keyword>
<comment type="cofactor">
    <cofactor evidence="2">
        <name>Zn(2+)</name>
        <dbReference type="ChEBI" id="CHEBI:29105"/>
    </cofactor>
</comment>
<name>A0A178IH91_9BACT</name>
<dbReference type="Gene3D" id="1.10.1670.40">
    <property type="match status" value="1"/>
</dbReference>
<dbReference type="PROSITE" id="PS01124">
    <property type="entry name" value="HTH_ARAC_FAMILY_2"/>
    <property type="match status" value="1"/>
</dbReference>
<dbReference type="GO" id="GO:0006307">
    <property type="term" value="P:DNA alkylation repair"/>
    <property type="evidence" value="ECO:0007669"/>
    <property type="project" value="TreeGrafter"/>
</dbReference>
<accession>A0A178IH91</accession>
<dbReference type="Gene3D" id="3.40.10.10">
    <property type="entry name" value="DNA Methylphosphotriester Repair Domain"/>
    <property type="match status" value="1"/>
</dbReference>
<dbReference type="PANTHER" id="PTHR43003:SF5">
    <property type="entry name" value="DNA-3-METHYLADENINE GLYCOSYLASE"/>
    <property type="match status" value="1"/>
</dbReference>
<dbReference type="SUPFAM" id="SSF46689">
    <property type="entry name" value="Homeodomain-like"/>
    <property type="match status" value="1"/>
</dbReference>
<dbReference type="GO" id="GO:0008725">
    <property type="term" value="F:DNA-3-methyladenine glycosylase activity"/>
    <property type="evidence" value="ECO:0007669"/>
    <property type="project" value="TreeGrafter"/>
</dbReference>
<dbReference type="Gene3D" id="1.10.340.30">
    <property type="entry name" value="Hypothetical protein, domain 2"/>
    <property type="match status" value="1"/>
</dbReference>
<evidence type="ECO:0000256" key="9">
    <source>
        <dbReference type="ARBA" id="ARBA00023015"/>
    </source>
</evidence>
<dbReference type="GO" id="GO:0043565">
    <property type="term" value="F:sequence-specific DNA binding"/>
    <property type="evidence" value="ECO:0007669"/>
    <property type="project" value="InterPro"/>
</dbReference>
<proteinExistence type="predicted"/>
<keyword evidence="5" id="KW-0808">Transferase</keyword>
<keyword evidence="8" id="KW-0862">Zinc</keyword>
<dbReference type="EMBL" id="LRRQ01000099">
    <property type="protein sequence ID" value="OAM89362.1"/>
    <property type="molecule type" value="Genomic_DNA"/>
</dbReference>
<dbReference type="OrthoDB" id="9785929at2"/>
<dbReference type="SUPFAM" id="SSF57884">
    <property type="entry name" value="Ada DNA repair protein, N-terminal domain (N-Ada 10)"/>
    <property type="match status" value="1"/>
</dbReference>
<dbReference type="GO" id="GO:0005737">
    <property type="term" value="C:cytoplasm"/>
    <property type="evidence" value="ECO:0007669"/>
    <property type="project" value="TreeGrafter"/>
</dbReference>
<sequence>MRMSHAQMYERVLASDASCNGRFFLGVLTTGIYCLPSCRARKPKAENIRFFPSCQTAREAGLRACKKCHPDDFERGADPVLETVEALVAEVRAEPRKFPDARAIVRRSGFGATRVFELFRLHYHTTPADLLAEARVAAARRMLLDGKRSGSLLDVAEAAGFESQSAFHEHFRRLNGLTPSAYRELGADDDATAARGFTVTLPAGYPLALLWRTLGRDPNGVTERLEGGVFRAAIRIGADGAPALLTMRFEDGGRVRASCSRGPAHGAHAVVARVLGLSQDAAAFARLARRLGFARLVKGREGLRLVQTVSAFDGLAWAIIGQQINLPFAFQLRQRLALHAGEPAGDGLVALPAPATVAALAPEALCALKFSRQKADYLINAARLIVSGRLDLEGLRAMSATRVERILAAVRGLGPWSVNYLMMRSLGFADCVPYGDTGLTSGLQLLMKLEQRPGADATRRLMTVFSPHRSLATAHLWQMKQSIS</sequence>
<dbReference type="PRINTS" id="PR00032">
    <property type="entry name" value="HTHARAC"/>
</dbReference>
<evidence type="ECO:0000256" key="6">
    <source>
        <dbReference type="ARBA" id="ARBA00022723"/>
    </source>
</evidence>
<dbReference type="GO" id="GO:0043916">
    <property type="term" value="F:DNA-7-methylguanine glycosylase activity"/>
    <property type="evidence" value="ECO:0007669"/>
    <property type="project" value="TreeGrafter"/>
</dbReference>
<dbReference type="AlphaFoldDB" id="A0A178IH91"/>
<dbReference type="Gene3D" id="1.10.10.60">
    <property type="entry name" value="Homeodomain-like"/>
    <property type="match status" value="1"/>
</dbReference>
<dbReference type="CDD" id="cd00056">
    <property type="entry name" value="ENDO3c"/>
    <property type="match status" value="1"/>
</dbReference>
<dbReference type="InterPro" id="IPR009057">
    <property type="entry name" value="Homeodomain-like_sf"/>
</dbReference>
<dbReference type="InterPro" id="IPR011257">
    <property type="entry name" value="DNA_glycosylase"/>
</dbReference>
<dbReference type="InterPro" id="IPR004026">
    <property type="entry name" value="Ada_DNA_repair_Zn-bd"/>
</dbReference>
<comment type="catalytic activity">
    <reaction evidence="1">
        <text>Hydrolysis of alkylated DNA, releasing 3-methyladenine, 3-methylguanine, 7-methylguanine and 7-methyladenine.</text>
        <dbReference type="EC" id="3.2.2.21"/>
    </reaction>
</comment>
<dbReference type="InterPro" id="IPR020449">
    <property type="entry name" value="Tscrpt_reg_AraC-type_HTH"/>
</dbReference>